<keyword evidence="6 8" id="KW-0472">Membrane</keyword>
<organism evidence="9 10">
    <name type="scientific">Corallococcus praedator</name>
    <dbReference type="NCBI Taxonomy" id="2316724"/>
    <lineage>
        <taxon>Bacteria</taxon>
        <taxon>Pseudomonadati</taxon>
        <taxon>Myxococcota</taxon>
        <taxon>Myxococcia</taxon>
        <taxon>Myxococcales</taxon>
        <taxon>Cystobacterineae</taxon>
        <taxon>Myxococcaceae</taxon>
        <taxon>Corallococcus</taxon>
    </lineage>
</organism>
<evidence type="ECO:0000256" key="7">
    <source>
        <dbReference type="RuleBase" id="RU003879"/>
    </source>
</evidence>
<proteinExistence type="inferred from homology"/>
<comment type="subcellular location">
    <subcellularLocation>
        <location evidence="1">Cell membrane</location>
        <topology evidence="1">Single-pass membrane protein</topology>
    </subcellularLocation>
    <subcellularLocation>
        <location evidence="7">Cell membrane</location>
        <topology evidence="7">Single-pass type II membrane protein</topology>
    </subcellularLocation>
</comment>
<keyword evidence="3" id="KW-1003">Cell membrane</keyword>
<evidence type="ECO:0000256" key="8">
    <source>
        <dbReference type="SAM" id="Phobius"/>
    </source>
</evidence>
<keyword evidence="7" id="KW-0813">Transport</keyword>
<evidence type="ECO:0000256" key="2">
    <source>
        <dbReference type="ARBA" id="ARBA00005811"/>
    </source>
</evidence>
<dbReference type="PANTHER" id="PTHR30558">
    <property type="entry name" value="EXBD MEMBRANE COMPONENT OF PMF-DRIVEN MACROMOLECULE IMPORT SYSTEM"/>
    <property type="match status" value="1"/>
</dbReference>
<accession>A0ABX9Q9E4</accession>
<dbReference type="Gene3D" id="3.30.420.270">
    <property type="match status" value="1"/>
</dbReference>
<sequence>MAMRSKRQFLVKPQSALQSDINVTPLVDVVLVLLIIFMVVTPLMRREFMLQLPSAEAASANAPPSKELSPGLVRLTAEGTLLLEGEAVSEADYVPRLRRFLEARPRGQRGLFFQPDARAPYARLVVALDGAKAAGAEGLGLAVESR</sequence>
<evidence type="ECO:0000256" key="3">
    <source>
        <dbReference type="ARBA" id="ARBA00022475"/>
    </source>
</evidence>
<keyword evidence="5 8" id="KW-1133">Transmembrane helix</keyword>
<evidence type="ECO:0000256" key="6">
    <source>
        <dbReference type="ARBA" id="ARBA00023136"/>
    </source>
</evidence>
<dbReference type="Pfam" id="PF02472">
    <property type="entry name" value="ExbD"/>
    <property type="match status" value="1"/>
</dbReference>
<dbReference type="Proteomes" id="UP000278907">
    <property type="component" value="Unassembled WGS sequence"/>
</dbReference>
<dbReference type="PANTHER" id="PTHR30558:SF7">
    <property type="entry name" value="TOL-PAL SYSTEM PROTEIN TOLR"/>
    <property type="match status" value="1"/>
</dbReference>
<evidence type="ECO:0000313" key="9">
    <source>
        <dbReference type="EMBL" id="RKH96439.1"/>
    </source>
</evidence>
<dbReference type="InterPro" id="IPR003400">
    <property type="entry name" value="ExbD"/>
</dbReference>
<dbReference type="EMBL" id="RAWI01000322">
    <property type="protein sequence ID" value="RKH96439.1"/>
    <property type="molecule type" value="Genomic_DNA"/>
</dbReference>
<evidence type="ECO:0000256" key="1">
    <source>
        <dbReference type="ARBA" id="ARBA00004162"/>
    </source>
</evidence>
<evidence type="ECO:0000256" key="5">
    <source>
        <dbReference type="ARBA" id="ARBA00022989"/>
    </source>
</evidence>
<keyword evidence="7" id="KW-0653">Protein transport</keyword>
<evidence type="ECO:0000256" key="4">
    <source>
        <dbReference type="ARBA" id="ARBA00022692"/>
    </source>
</evidence>
<feature type="transmembrane region" description="Helical" evidence="8">
    <location>
        <begin position="21"/>
        <end position="44"/>
    </location>
</feature>
<name>A0ABX9Q9E4_9BACT</name>
<comment type="caution">
    <text evidence="9">The sequence shown here is derived from an EMBL/GenBank/DDBJ whole genome shotgun (WGS) entry which is preliminary data.</text>
</comment>
<gene>
    <name evidence="9" type="ORF">D7Y13_30815</name>
</gene>
<keyword evidence="10" id="KW-1185">Reference proteome</keyword>
<comment type="similarity">
    <text evidence="2 7">Belongs to the ExbD/TolR family.</text>
</comment>
<evidence type="ECO:0000313" key="10">
    <source>
        <dbReference type="Proteomes" id="UP000278907"/>
    </source>
</evidence>
<reference evidence="9 10" key="1">
    <citation type="submission" date="2018-09" db="EMBL/GenBank/DDBJ databases">
        <authorList>
            <person name="Livingstone P.G."/>
            <person name="Whitworth D.E."/>
        </authorList>
    </citation>
    <scope>NUCLEOTIDE SEQUENCE [LARGE SCALE GENOMIC DNA]</scope>
    <source>
        <strain evidence="9 10">CA031B</strain>
    </source>
</reference>
<protein>
    <submittedName>
        <fullName evidence="9">Biopolymer transporter ExbD</fullName>
    </submittedName>
</protein>
<keyword evidence="4 7" id="KW-0812">Transmembrane</keyword>